<name>A0ACB7SEN6_HYAAI</name>
<evidence type="ECO:0000313" key="2">
    <source>
        <dbReference type="Proteomes" id="UP000821845"/>
    </source>
</evidence>
<protein>
    <submittedName>
        <fullName evidence="1">Uncharacterized protein</fullName>
    </submittedName>
</protein>
<gene>
    <name evidence="1" type="ORF">HPB50_017260</name>
</gene>
<dbReference type="EMBL" id="CM023484">
    <property type="protein sequence ID" value="KAH6933647.1"/>
    <property type="molecule type" value="Genomic_DNA"/>
</dbReference>
<proteinExistence type="predicted"/>
<dbReference type="Proteomes" id="UP000821845">
    <property type="component" value="Chromosome 4"/>
</dbReference>
<reference evidence="1" key="1">
    <citation type="submission" date="2020-05" db="EMBL/GenBank/DDBJ databases">
        <title>Large-scale comparative analyses of tick genomes elucidate their genetic diversity and vector capacities.</title>
        <authorList>
            <person name="Jia N."/>
            <person name="Wang J."/>
            <person name="Shi W."/>
            <person name="Du L."/>
            <person name="Sun Y."/>
            <person name="Zhan W."/>
            <person name="Jiang J."/>
            <person name="Wang Q."/>
            <person name="Zhang B."/>
            <person name="Ji P."/>
            <person name="Sakyi L.B."/>
            <person name="Cui X."/>
            <person name="Yuan T."/>
            <person name="Jiang B."/>
            <person name="Yang W."/>
            <person name="Lam T.T.-Y."/>
            <person name="Chang Q."/>
            <person name="Ding S."/>
            <person name="Wang X."/>
            <person name="Zhu J."/>
            <person name="Ruan X."/>
            <person name="Zhao L."/>
            <person name="Wei J."/>
            <person name="Que T."/>
            <person name="Du C."/>
            <person name="Cheng J."/>
            <person name="Dai P."/>
            <person name="Han X."/>
            <person name="Huang E."/>
            <person name="Gao Y."/>
            <person name="Liu J."/>
            <person name="Shao H."/>
            <person name="Ye R."/>
            <person name="Li L."/>
            <person name="Wei W."/>
            <person name="Wang X."/>
            <person name="Wang C."/>
            <person name="Yang T."/>
            <person name="Huo Q."/>
            <person name="Li W."/>
            <person name="Guo W."/>
            <person name="Chen H."/>
            <person name="Zhou L."/>
            <person name="Ni X."/>
            <person name="Tian J."/>
            <person name="Zhou Y."/>
            <person name="Sheng Y."/>
            <person name="Liu T."/>
            <person name="Pan Y."/>
            <person name="Xia L."/>
            <person name="Li J."/>
            <person name="Zhao F."/>
            <person name="Cao W."/>
        </authorList>
    </citation>
    <scope>NUCLEOTIDE SEQUENCE</scope>
    <source>
        <strain evidence="1">Hyas-2018</strain>
    </source>
</reference>
<accession>A0ACB7SEN6</accession>
<organism evidence="1 2">
    <name type="scientific">Hyalomma asiaticum</name>
    <name type="common">Tick</name>
    <dbReference type="NCBI Taxonomy" id="266040"/>
    <lineage>
        <taxon>Eukaryota</taxon>
        <taxon>Metazoa</taxon>
        <taxon>Ecdysozoa</taxon>
        <taxon>Arthropoda</taxon>
        <taxon>Chelicerata</taxon>
        <taxon>Arachnida</taxon>
        <taxon>Acari</taxon>
        <taxon>Parasitiformes</taxon>
        <taxon>Ixodida</taxon>
        <taxon>Ixodoidea</taxon>
        <taxon>Ixodidae</taxon>
        <taxon>Hyalomminae</taxon>
        <taxon>Hyalomma</taxon>
    </lineage>
</organism>
<keyword evidence="2" id="KW-1185">Reference proteome</keyword>
<comment type="caution">
    <text evidence="1">The sequence shown here is derived from an EMBL/GenBank/DDBJ whole genome shotgun (WGS) entry which is preliminary data.</text>
</comment>
<evidence type="ECO:0000313" key="1">
    <source>
        <dbReference type="EMBL" id="KAH6933647.1"/>
    </source>
</evidence>
<sequence length="111" mass="11954">MSRGSKPAMLPASSPRSTTSRIAQQRRNGGLSNDAVVGWRCVLLRVSCASAARRCQLASGRAAKQRATPDRRATDPVAVATSSRHGEGLRRLGRRCFAGYFAARWCPLAVI</sequence>